<keyword evidence="4" id="KW-0479">Metal-binding</keyword>
<protein>
    <submittedName>
        <fullName evidence="13">M48 family metalloprotease</fullName>
    </submittedName>
</protein>
<evidence type="ECO:0000256" key="1">
    <source>
        <dbReference type="ARBA" id="ARBA00022475"/>
    </source>
</evidence>
<name>A0A650CQI9_9CREN</name>
<keyword evidence="7 11" id="KW-1133">Transmembrane helix</keyword>
<evidence type="ECO:0000256" key="10">
    <source>
        <dbReference type="RuleBase" id="RU003983"/>
    </source>
</evidence>
<evidence type="ECO:0000256" key="11">
    <source>
        <dbReference type="SAM" id="Phobius"/>
    </source>
</evidence>
<evidence type="ECO:0000256" key="9">
    <source>
        <dbReference type="ARBA" id="ARBA00023136"/>
    </source>
</evidence>
<evidence type="ECO:0000256" key="5">
    <source>
        <dbReference type="ARBA" id="ARBA00022801"/>
    </source>
</evidence>
<evidence type="ECO:0000313" key="14">
    <source>
        <dbReference type="Proteomes" id="UP000423396"/>
    </source>
</evidence>
<accession>A0A650CQI9</accession>
<dbReference type="Proteomes" id="UP000423396">
    <property type="component" value="Chromosome"/>
</dbReference>
<evidence type="ECO:0000256" key="7">
    <source>
        <dbReference type="ARBA" id="ARBA00022989"/>
    </source>
</evidence>
<dbReference type="GO" id="GO:0006508">
    <property type="term" value="P:proteolysis"/>
    <property type="evidence" value="ECO:0007669"/>
    <property type="project" value="UniProtKB-KW"/>
</dbReference>
<dbReference type="AlphaFoldDB" id="A0A650CQI9"/>
<keyword evidence="5 10" id="KW-0378">Hydrolase</keyword>
<keyword evidence="6 10" id="KW-0862">Zinc</keyword>
<sequence length="171" mass="19083">MIIFTLLPLLLLSERLALLGSKYVFTVSGIKVYVKNSDQINAFTLGKDKLVITSKILEITPNERRAILAHELAHMELRHYLINKILLVVTVTVGAILGILNQFPTLVIFLMSSLFVQRYIQRKLELQADKLASKVVGVNEMASLLLKYGDRSSSVFSTHPSVVTRVSNLSS</sequence>
<dbReference type="InterPro" id="IPR050083">
    <property type="entry name" value="HtpX_protease"/>
</dbReference>
<comment type="cofactor">
    <cofactor evidence="10">
        <name>Zn(2+)</name>
        <dbReference type="ChEBI" id="CHEBI:29105"/>
    </cofactor>
    <text evidence="10">Binds 1 zinc ion per subunit.</text>
</comment>
<keyword evidence="2 10" id="KW-0645">Protease</keyword>
<dbReference type="Gene3D" id="3.30.2010.10">
    <property type="entry name" value="Metalloproteases ('zincins'), catalytic domain"/>
    <property type="match status" value="1"/>
</dbReference>
<organism evidence="13 14">
    <name type="scientific">Stygiolobus azoricus</name>
    <dbReference type="NCBI Taxonomy" id="41675"/>
    <lineage>
        <taxon>Archaea</taxon>
        <taxon>Thermoproteota</taxon>
        <taxon>Thermoprotei</taxon>
        <taxon>Sulfolobales</taxon>
        <taxon>Sulfolobaceae</taxon>
        <taxon>Stygiolobus</taxon>
    </lineage>
</organism>
<feature type="transmembrane region" description="Helical" evidence="11">
    <location>
        <begin position="85"/>
        <end position="116"/>
    </location>
</feature>
<evidence type="ECO:0000313" key="13">
    <source>
        <dbReference type="EMBL" id="QGR20033.1"/>
    </source>
</evidence>
<evidence type="ECO:0000256" key="2">
    <source>
        <dbReference type="ARBA" id="ARBA00022670"/>
    </source>
</evidence>
<keyword evidence="3 11" id="KW-0812">Transmembrane</keyword>
<reference evidence="13 14" key="1">
    <citation type="submission" date="2019-10" db="EMBL/GenBank/DDBJ databases">
        <title>Genome Sequences from Six Type Strain Members of the Archaeal Family Sulfolobaceae: Acidianus ambivalens, Acidianus infernus, Metallosphaera prunae, Stygiolobus azoricus, Sulfolobus metallicus, and Sulfurisphaera ohwakuensis.</title>
        <authorList>
            <person name="Counts J.A."/>
            <person name="Kelly R.M."/>
        </authorList>
    </citation>
    <scope>NUCLEOTIDE SEQUENCE [LARGE SCALE GENOMIC DNA]</scope>
    <source>
        <strain evidence="13 14">FC6</strain>
    </source>
</reference>
<proteinExistence type="inferred from homology"/>
<feature type="domain" description="Peptidase M48" evidence="12">
    <location>
        <begin position="32"/>
        <end position="170"/>
    </location>
</feature>
<evidence type="ECO:0000256" key="8">
    <source>
        <dbReference type="ARBA" id="ARBA00023049"/>
    </source>
</evidence>
<dbReference type="EMBL" id="CP045483">
    <property type="protein sequence ID" value="QGR20033.1"/>
    <property type="molecule type" value="Genomic_DNA"/>
</dbReference>
<dbReference type="Pfam" id="PF01435">
    <property type="entry name" value="Peptidase_M48"/>
    <property type="match status" value="1"/>
</dbReference>
<gene>
    <name evidence="13" type="ORF">D1868_08565</name>
</gene>
<keyword evidence="1" id="KW-1003">Cell membrane</keyword>
<keyword evidence="14" id="KW-1185">Reference proteome</keyword>
<evidence type="ECO:0000256" key="4">
    <source>
        <dbReference type="ARBA" id="ARBA00022723"/>
    </source>
</evidence>
<dbReference type="InterPro" id="IPR001915">
    <property type="entry name" value="Peptidase_M48"/>
</dbReference>
<evidence type="ECO:0000259" key="12">
    <source>
        <dbReference type="Pfam" id="PF01435"/>
    </source>
</evidence>
<keyword evidence="8 10" id="KW-0482">Metalloprotease</keyword>
<dbReference type="GO" id="GO:0004222">
    <property type="term" value="F:metalloendopeptidase activity"/>
    <property type="evidence" value="ECO:0007669"/>
    <property type="project" value="InterPro"/>
</dbReference>
<dbReference type="GO" id="GO:0046872">
    <property type="term" value="F:metal ion binding"/>
    <property type="evidence" value="ECO:0007669"/>
    <property type="project" value="UniProtKB-KW"/>
</dbReference>
<evidence type="ECO:0000256" key="3">
    <source>
        <dbReference type="ARBA" id="ARBA00022692"/>
    </source>
</evidence>
<dbReference type="KEGG" id="sazo:D1868_08565"/>
<evidence type="ECO:0000256" key="6">
    <source>
        <dbReference type="ARBA" id="ARBA00022833"/>
    </source>
</evidence>
<keyword evidence="9 11" id="KW-0472">Membrane</keyword>
<dbReference type="PANTHER" id="PTHR43221">
    <property type="entry name" value="PROTEASE HTPX"/>
    <property type="match status" value="1"/>
</dbReference>
<dbReference type="PANTHER" id="PTHR43221:SF2">
    <property type="entry name" value="PROTEASE HTPX HOMOLOG"/>
    <property type="match status" value="1"/>
</dbReference>
<comment type="similarity">
    <text evidence="10">Belongs to the peptidase M48 family.</text>
</comment>